<feature type="region of interest" description="Disordered" evidence="2">
    <location>
        <begin position="150"/>
        <end position="173"/>
    </location>
</feature>
<feature type="domain" description="C2H2-type" evidence="3">
    <location>
        <begin position="51"/>
        <end position="78"/>
    </location>
</feature>
<organism evidence="4 5">
    <name type="scientific">Acorus calamus</name>
    <name type="common">Sweet flag</name>
    <dbReference type="NCBI Taxonomy" id="4465"/>
    <lineage>
        <taxon>Eukaryota</taxon>
        <taxon>Viridiplantae</taxon>
        <taxon>Streptophyta</taxon>
        <taxon>Embryophyta</taxon>
        <taxon>Tracheophyta</taxon>
        <taxon>Spermatophyta</taxon>
        <taxon>Magnoliopsida</taxon>
        <taxon>Liliopsida</taxon>
        <taxon>Acoraceae</taxon>
        <taxon>Acorus</taxon>
    </lineage>
</organism>
<dbReference type="PROSITE" id="PS00028">
    <property type="entry name" value="ZINC_FINGER_C2H2_1"/>
    <property type="match status" value="1"/>
</dbReference>
<keyword evidence="1" id="KW-0863">Zinc-finger</keyword>
<dbReference type="InterPro" id="IPR013087">
    <property type="entry name" value="Znf_C2H2_type"/>
</dbReference>
<dbReference type="PANTHER" id="PTHR47591">
    <property type="entry name" value="ZINC FINGER PROTEIN ZAT2-RELATED"/>
    <property type="match status" value="1"/>
</dbReference>
<evidence type="ECO:0000256" key="2">
    <source>
        <dbReference type="SAM" id="MobiDB-lite"/>
    </source>
</evidence>
<accession>A0AAV9F228</accession>
<feature type="compositionally biased region" description="Polar residues" evidence="2">
    <location>
        <begin position="18"/>
        <end position="29"/>
    </location>
</feature>
<gene>
    <name evidence="4" type="primary">ZAT3</name>
    <name evidence="4" type="ORF">QJS10_CPB04g00141</name>
</gene>
<dbReference type="Proteomes" id="UP001180020">
    <property type="component" value="Unassembled WGS sequence"/>
</dbReference>
<evidence type="ECO:0000256" key="1">
    <source>
        <dbReference type="PROSITE-ProRule" id="PRU00042"/>
    </source>
</evidence>
<dbReference type="PANTHER" id="PTHR47591:SF1">
    <property type="entry name" value="ZINC FINGER PROTEIN ZAT2-RELATED"/>
    <property type="match status" value="1"/>
</dbReference>
<evidence type="ECO:0000313" key="5">
    <source>
        <dbReference type="Proteomes" id="UP001180020"/>
    </source>
</evidence>
<dbReference type="GO" id="GO:0008270">
    <property type="term" value="F:zinc ion binding"/>
    <property type="evidence" value="ECO:0007669"/>
    <property type="project" value="UniProtKB-KW"/>
</dbReference>
<evidence type="ECO:0000259" key="3">
    <source>
        <dbReference type="PROSITE" id="PS50157"/>
    </source>
</evidence>
<dbReference type="Pfam" id="PF13912">
    <property type="entry name" value="zf-C2H2_6"/>
    <property type="match status" value="1"/>
</dbReference>
<name>A0AAV9F228_ACOCL</name>
<dbReference type="InterPro" id="IPR036236">
    <property type="entry name" value="Znf_C2H2_sf"/>
</dbReference>
<comment type="caution">
    <text evidence="4">The sequence shown here is derived from an EMBL/GenBank/DDBJ whole genome shotgun (WGS) entry which is preliminary data.</text>
</comment>
<keyword evidence="5" id="KW-1185">Reference proteome</keyword>
<feature type="compositionally biased region" description="Basic and acidic residues" evidence="2">
    <location>
        <begin position="1"/>
        <end position="16"/>
    </location>
</feature>
<dbReference type="PROSITE" id="PS50157">
    <property type="entry name" value="ZINC_FINGER_C2H2_2"/>
    <property type="match status" value="1"/>
</dbReference>
<keyword evidence="1" id="KW-0862">Zinc</keyword>
<sequence>MDPRSDGSRPRAHDRTTAPPSSTMTTHSPIPNRHRRKWQSNPPPPQIDGPRPCAVCGKRFRSWKALFGHMRCHPERRWRGINPPRRIPQAIGAIDRRSSEEDLEIAACLVMLANGGEIDRYGLRLSVLNRNMFLLGGVRGDDPLPWGDFSGLEVEGETTPQSGPKRTVRRRAE</sequence>
<reference evidence="4" key="2">
    <citation type="submission" date="2023-06" db="EMBL/GenBank/DDBJ databases">
        <authorList>
            <person name="Ma L."/>
            <person name="Liu K.-W."/>
            <person name="Li Z."/>
            <person name="Hsiao Y.-Y."/>
            <person name="Qi Y."/>
            <person name="Fu T."/>
            <person name="Tang G."/>
            <person name="Zhang D."/>
            <person name="Sun W.-H."/>
            <person name="Liu D.-K."/>
            <person name="Li Y."/>
            <person name="Chen G.-Z."/>
            <person name="Liu X.-D."/>
            <person name="Liao X.-Y."/>
            <person name="Jiang Y.-T."/>
            <person name="Yu X."/>
            <person name="Hao Y."/>
            <person name="Huang J."/>
            <person name="Zhao X.-W."/>
            <person name="Ke S."/>
            <person name="Chen Y.-Y."/>
            <person name="Wu W.-L."/>
            <person name="Hsu J.-L."/>
            <person name="Lin Y.-F."/>
            <person name="Huang M.-D."/>
            <person name="Li C.-Y."/>
            <person name="Huang L."/>
            <person name="Wang Z.-W."/>
            <person name="Zhao X."/>
            <person name="Zhong W.-Y."/>
            <person name="Peng D.-H."/>
            <person name="Ahmad S."/>
            <person name="Lan S."/>
            <person name="Zhang J.-S."/>
            <person name="Tsai W.-C."/>
            <person name="Van De Peer Y."/>
            <person name="Liu Z.-J."/>
        </authorList>
    </citation>
    <scope>NUCLEOTIDE SEQUENCE</scope>
    <source>
        <strain evidence="4">CP</strain>
        <tissue evidence="4">Leaves</tissue>
    </source>
</reference>
<dbReference type="SUPFAM" id="SSF57667">
    <property type="entry name" value="beta-beta-alpha zinc fingers"/>
    <property type="match status" value="1"/>
</dbReference>
<proteinExistence type="predicted"/>
<evidence type="ECO:0000313" key="4">
    <source>
        <dbReference type="EMBL" id="KAK1319359.1"/>
    </source>
</evidence>
<dbReference type="EMBL" id="JAUJYO010000004">
    <property type="protein sequence ID" value="KAK1319359.1"/>
    <property type="molecule type" value="Genomic_DNA"/>
</dbReference>
<protein>
    <submittedName>
        <fullName evidence="4">Zinc finger protein ZAT3</fullName>
    </submittedName>
</protein>
<dbReference type="AlphaFoldDB" id="A0AAV9F228"/>
<feature type="region of interest" description="Disordered" evidence="2">
    <location>
        <begin position="1"/>
        <end position="51"/>
    </location>
</feature>
<keyword evidence="1" id="KW-0479">Metal-binding</keyword>
<reference evidence="4" key="1">
    <citation type="journal article" date="2023" name="Nat. Commun.">
        <title>Diploid and tetraploid genomes of Acorus and the evolution of monocots.</title>
        <authorList>
            <person name="Ma L."/>
            <person name="Liu K.W."/>
            <person name="Li Z."/>
            <person name="Hsiao Y.Y."/>
            <person name="Qi Y."/>
            <person name="Fu T."/>
            <person name="Tang G.D."/>
            <person name="Zhang D."/>
            <person name="Sun W.H."/>
            <person name="Liu D.K."/>
            <person name="Li Y."/>
            <person name="Chen G.Z."/>
            <person name="Liu X.D."/>
            <person name="Liao X.Y."/>
            <person name="Jiang Y.T."/>
            <person name="Yu X."/>
            <person name="Hao Y."/>
            <person name="Huang J."/>
            <person name="Zhao X.W."/>
            <person name="Ke S."/>
            <person name="Chen Y.Y."/>
            <person name="Wu W.L."/>
            <person name="Hsu J.L."/>
            <person name="Lin Y.F."/>
            <person name="Huang M.D."/>
            <person name="Li C.Y."/>
            <person name="Huang L."/>
            <person name="Wang Z.W."/>
            <person name="Zhao X."/>
            <person name="Zhong W.Y."/>
            <person name="Peng D.H."/>
            <person name="Ahmad S."/>
            <person name="Lan S."/>
            <person name="Zhang J.S."/>
            <person name="Tsai W.C."/>
            <person name="Van de Peer Y."/>
            <person name="Liu Z.J."/>
        </authorList>
    </citation>
    <scope>NUCLEOTIDE SEQUENCE</scope>
    <source>
        <strain evidence="4">CP</strain>
    </source>
</reference>